<dbReference type="Proteomes" id="UP001385951">
    <property type="component" value="Unassembled WGS sequence"/>
</dbReference>
<accession>A0AAW0GF95</accession>
<name>A0AAW0GF95_9APHY</name>
<proteinExistence type="predicted"/>
<dbReference type="AlphaFoldDB" id="A0AAW0GF95"/>
<organism evidence="2 3">
    <name type="scientific">Cerrena zonata</name>
    <dbReference type="NCBI Taxonomy" id="2478898"/>
    <lineage>
        <taxon>Eukaryota</taxon>
        <taxon>Fungi</taxon>
        <taxon>Dikarya</taxon>
        <taxon>Basidiomycota</taxon>
        <taxon>Agaricomycotina</taxon>
        <taxon>Agaricomycetes</taxon>
        <taxon>Polyporales</taxon>
        <taxon>Cerrenaceae</taxon>
        <taxon>Cerrena</taxon>
    </lineage>
</organism>
<reference evidence="2 3" key="1">
    <citation type="submission" date="2022-09" db="EMBL/GenBank/DDBJ databases">
        <authorList>
            <person name="Palmer J.M."/>
        </authorList>
    </citation>
    <scope>NUCLEOTIDE SEQUENCE [LARGE SCALE GENOMIC DNA]</scope>
    <source>
        <strain evidence="2 3">DSM 7382</strain>
    </source>
</reference>
<evidence type="ECO:0000256" key="1">
    <source>
        <dbReference type="SAM" id="MobiDB-lite"/>
    </source>
</evidence>
<keyword evidence="3" id="KW-1185">Reference proteome</keyword>
<evidence type="ECO:0000313" key="3">
    <source>
        <dbReference type="Proteomes" id="UP001385951"/>
    </source>
</evidence>
<feature type="region of interest" description="Disordered" evidence="1">
    <location>
        <begin position="1"/>
        <end position="23"/>
    </location>
</feature>
<gene>
    <name evidence="2" type="ORF">QCA50_003812</name>
</gene>
<evidence type="ECO:0000313" key="2">
    <source>
        <dbReference type="EMBL" id="KAK7692188.1"/>
    </source>
</evidence>
<comment type="caution">
    <text evidence="2">The sequence shown here is derived from an EMBL/GenBank/DDBJ whole genome shotgun (WGS) entry which is preliminary data.</text>
</comment>
<feature type="compositionally biased region" description="Polar residues" evidence="1">
    <location>
        <begin position="7"/>
        <end position="19"/>
    </location>
</feature>
<sequence>MTRNEKSQPPLNEAATNPSVGDELPTYEQLRAERNLKESFAKVVQDQQEIQKLFTSVAAKLETTPNIGEGHELCTEWNSLRRKYARVYRDSQLNASQCASFLTNYTHVLVPLSKSLMTLPEKDLMITKFIEAIPAHENASRKVALKFRELSKLVEVFPRKVSAHLRAEADGQGFWAGVWSGVEDLCMSIWNTLYSLFAAIVSTFKNMLLRIDNIRVCAPFVNINIELSSTANESRQSIHPPRSVESQARDDCRALSTHLTGFEDAWHLVRLACDHLLQSTRLANSMSAIPDAFSANLRNAEMTHHPLVQCLSAYAQGKAPL</sequence>
<protein>
    <submittedName>
        <fullName evidence="2">Uncharacterized protein</fullName>
    </submittedName>
</protein>
<dbReference type="EMBL" id="JASBNA010000004">
    <property type="protein sequence ID" value="KAK7692188.1"/>
    <property type="molecule type" value="Genomic_DNA"/>
</dbReference>